<gene>
    <name evidence="2" type="ORF">EKH77_14840</name>
</gene>
<organism evidence="2 3">
    <name type="scientific">Streptomyces luteoverticillatus</name>
    <name type="common">Streptoverticillium luteoverticillatus</name>
    <dbReference type="NCBI Taxonomy" id="66425"/>
    <lineage>
        <taxon>Bacteria</taxon>
        <taxon>Bacillati</taxon>
        <taxon>Actinomycetota</taxon>
        <taxon>Actinomycetes</taxon>
        <taxon>Kitasatosporales</taxon>
        <taxon>Streptomycetaceae</taxon>
        <taxon>Streptomyces</taxon>
    </lineage>
</organism>
<proteinExistence type="predicted"/>
<evidence type="ECO:0000259" key="1">
    <source>
        <dbReference type="Pfam" id="PF12102"/>
    </source>
</evidence>
<dbReference type="InterPro" id="IPR021961">
    <property type="entry name" value="McrB_DNA-bd"/>
</dbReference>
<keyword evidence="3" id="KW-1185">Reference proteome</keyword>
<evidence type="ECO:0000313" key="3">
    <source>
        <dbReference type="Proteomes" id="UP000267900"/>
    </source>
</evidence>
<dbReference type="Gene3D" id="3.30.920.90">
    <property type="match status" value="1"/>
</dbReference>
<evidence type="ECO:0000313" key="2">
    <source>
        <dbReference type="EMBL" id="AZQ72326.1"/>
    </source>
</evidence>
<dbReference type="RefSeq" id="WP_126914853.1">
    <property type="nucleotide sequence ID" value="NZ_CP034587.1"/>
</dbReference>
<name>A0A3Q9FUV2_STRLT</name>
<dbReference type="AlphaFoldDB" id="A0A3Q9FUV2"/>
<dbReference type="Pfam" id="PF12102">
    <property type="entry name" value="MrcB_N"/>
    <property type="match status" value="1"/>
</dbReference>
<sequence length="361" mass="39578">MDIRDLLGEIAATYEQHLGTGGGVHAQDLLREVSSLVRQAVPGGFEAKGYGGQGTAAHTPWIGVFHPDITRDPKEGLYLAYIFAADLKSVTLTLQQGVTRLADEYGDGQKLRDFLSARGATLFSGLPSELVADWANSPSFNSTVDRPRAYEAGSVVARCYEIGSLPPEGVLRQDLWHAAEILRLAARVEPGVSVEPAPEGFTAGYVPTKHTEYKGLEGFQPKDGTDYVAHIAERTITKSRSHEVLVEQFGHYIEERGFVPITKEQHPRDLVLRRDGAEWLVEAKTISGHNPTSAVRGAVGQLLEYSHFWYQPSSKPHLLALFSEDIEGYMPYLEELKIASVWRTPGGWTGSPLAAAWGLVD</sequence>
<dbReference type="OrthoDB" id="9802640at2"/>
<protein>
    <submittedName>
        <fullName evidence="2">DUF3578 domain-containing protein</fullName>
    </submittedName>
</protein>
<dbReference type="Proteomes" id="UP000267900">
    <property type="component" value="Chromosome"/>
</dbReference>
<reference evidence="2 3" key="1">
    <citation type="submission" date="2018-12" db="EMBL/GenBank/DDBJ databases">
        <title>The whole draft genome of Streptomyce luteoverticillatus CGMCC 15060.</title>
        <authorList>
            <person name="Feng Z."/>
            <person name="Chen G."/>
            <person name="Zhang J."/>
            <person name="Zhu H."/>
            <person name="Yu X."/>
            <person name="Zhang W."/>
            <person name="Zhang X."/>
        </authorList>
    </citation>
    <scope>NUCLEOTIDE SEQUENCE [LARGE SCALE GENOMIC DNA]</scope>
    <source>
        <strain evidence="2 3">CGMCC 15060</strain>
    </source>
</reference>
<accession>A0A3Q9FUV2</accession>
<feature type="domain" description="Type IV methyl-directed restriction enzyme EcoKMcrB subunit DNA-binding" evidence="1">
    <location>
        <begin position="42"/>
        <end position="178"/>
    </location>
</feature>
<dbReference type="EMBL" id="CP034587">
    <property type="protein sequence ID" value="AZQ72326.1"/>
    <property type="molecule type" value="Genomic_DNA"/>
</dbReference>